<feature type="domain" description="FAD-binding PCMH-type" evidence="5">
    <location>
        <begin position="20"/>
        <end position="201"/>
    </location>
</feature>
<dbReference type="SUPFAM" id="SSF55103">
    <property type="entry name" value="FAD-linked oxidases, C-terminal domain"/>
    <property type="match status" value="1"/>
</dbReference>
<dbReference type="PANTHER" id="PTHR13878:SF91">
    <property type="entry name" value="FAD BINDING DOMAIN PROTEIN (AFU_ORTHOLOGUE AFUA_6G12070)-RELATED"/>
    <property type="match status" value="1"/>
</dbReference>
<dbReference type="Pfam" id="PF01565">
    <property type="entry name" value="FAD_binding_4"/>
    <property type="match status" value="1"/>
</dbReference>
<dbReference type="InterPro" id="IPR016166">
    <property type="entry name" value="FAD-bd_PCMH"/>
</dbReference>
<dbReference type="EMBL" id="JAWRVE010000055">
    <property type="protein sequence ID" value="KAL1866486.1"/>
    <property type="molecule type" value="Genomic_DNA"/>
</dbReference>
<evidence type="ECO:0000259" key="5">
    <source>
        <dbReference type="PROSITE" id="PS51387"/>
    </source>
</evidence>
<name>A0ABR3WSS9_9PEZI</name>
<dbReference type="InterPro" id="IPR016169">
    <property type="entry name" value="FAD-bd_PCMH_sub2"/>
</dbReference>
<dbReference type="PANTHER" id="PTHR13878">
    <property type="entry name" value="GULONOLACTONE OXIDASE"/>
    <property type="match status" value="1"/>
</dbReference>
<dbReference type="Proteomes" id="UP001583177">
    <property type="component" value="Unassembled WGS sequence"/>
</dbReference>
<dbReference type="InterPro" id="IPR012951">
    <property type="entry name" value="BBE"/>
</dbReference>
<dbReference type="InterPro" id="IPR016164">
    <property type="entry name" value="FAD-linked_Oxase-like_C"/>
</dbReference>
<keyword evidence="2" id="KW-0285">Flavoprotein</keyword>
<dbReference type="InterPro" id="IPR036318">
    <property type="entry name" value="FAD-bd_PCMH-like_sf"/>
</dbReference>
<dbReference type="PROSITE" id="PS51387">
    <property type="entry name" value="FAD_PCMH"/>
    <property type="match status" value="1"/>
</dbReference>
<evidence type="ECO:0000256" key="3">
    <source>
        <dbReference type="ARBA" id="ARBA00022827"/>
    </source>
</evidence>
<comment type="caution">
    <text evidence="6">The sequence shown here is derived from an EMBL/GenBank/DDBJ whole genome shotgun (WGS) entry which is preliminary data.</text>
</comment>
<keyword evidence="7" id="KW-1185">Reference proteome</keyword>
<proteinExistence type="inferred from homology"/>
<protein>
    <recommendedName>
        <fullName evidence="5">FAD-binding PCMH-type domain-containing protein</fullName>
    </recommendedName>
</protein>
<dbReference type="Gene3D" id="3.30.465.10">
    <property type="match status" value="2"/>
</dbReference>
<evidence type="ECO:0000256" key="4">
    <source>
        <dbReference type="ARBA" id="ARBA00023002"/>
    </source>
</evidence>
<evidence type="ECO:0000256" key="1">
    <source>
        <dbReference type="ARBA" id="ARBA00005466"/>
    </source>
</evidence>
<sequence length="495" mass="53391">MAAAVANGTCDPFTARELPCEPGPSVTYAVNATDASDFTKAITFARDNNLRLVIRNTGHDYLGKSTGKWALSVWTHYIKDTEYMPSYTSEAYVGPAMKIGAGIQVEEAYTAAHALGHLVVGGDCATVGVAGGYLQGGGHSALSSMYGMAVDHVLEWEVVDGTGKLVRASPTENSDLYWALSGGGAGTYGIVVSVVVKLQPDIPIAGVQLQFDLDPDSPDAFYSAVSKYHELVPAITSGPYYGMGIAEITNTSFLLTPLTLPDVSEDDARQLLAPLVNQLTDDGLEFNLTVTESPSWLEYWQTLIKPNPTQLVQNAQYGGWMVPRTIIDEQSEDLQSAIQDITDAGCVFVSLALDVSIPDIQNNVSISTTTQKNGTVVPQTRNSVLPAWREAALYVILSTSWPAGANLEKMQLNAETMTQTCVRALSDLAPDAGAYMNEADPNQPNWQKAFYGANYDRLLAIKNTYDPDHLFYATTAVGSDYYNIDAEGRLCQADM</sequence>
<dbReference type="InterPro" id="IPR006094">
    <property type="entry name" value="Oxid_FAD_bind_N"/>
</dbReference>
<dbReference type="InterPro" id="IPR050432">
    <property type="entry name" value="FAD-linked_Oxidoreductases_BP"/>
</dbReference>
<accession>A0ABR3WSS9</accession>
<dbReference type="SUPFAM" id="SSF56176">
    <property type="entry name" value="FAD-binding/transporter-associated domain-like"/>
    <property type="match status" value="1"/>
</dbReference>
<organism evidence="6 7">
    <name type="scientific">Diaporthe australafricana</name>
    <dbReference type="NCBI Taxonomy" id="127596"/>
    <lineage>
        <taxon>Eukaryota</taxon>
        <taxon>Fungi</taxon>
        <taxon>Dikarya</taxon>
        <taxon>Ascomycota</taxon>
        <taxon>Pezizomycotina</taxon>
        <taxon>Sordariomycetes</taxon>
        <taxon>Sordariomycetidae</taxon>
        <taxon>Diaporthales</taxon>
        <taxon>Diaporthaceae</taxon>
        <taxon>Diaporthe</taxon>
    </lineage>
</organism>
<gene>
    <name evidence="6" type="ORF">Daus18300_006721</name>
</gene>
<evidence type="ECO:0000256" key="2">
    <source>
        <dbReference type="ARBA" id="ARBA00022630"/>
    </source>
</evidence>
<reference evidence="6 7" key="1">
    <citation type="journal article" date="2024" name="IMA Fungus">
        <title>IMA Genome - F19 : A genome assembly and annotation guide to empower mycologists, including annotated draft genome sequences of Ceratocystis pirilliformis, Diaporthe australafricana, Fusarium ophioides, Paecilomyces lecythidis, and Sporothrix stenoceras.</title>
        <authorList>
            <person name="Aylward J."/>
            <person name="Wilson A.M."/>
            <person name="Visagie C.M."/>
            <person name="Spraker J."/>
            <person name="Barnes I."/>
            <person name="Buitendag C."/>
            <person name="Ceriani C."/>
            <person name="Del Mar Angel L."/>
            <person name="du Plessis D."/>
            <person name="Fuchs T."/>
            <person name="Gasser K."/>
            <person name="Kramer D."/>
            <person name="Li W."/>
            <person name="Munsamy K."/>
            <person name="Piso A."/>
            <person name="Price J.L."/>
            <person name="Sonnekus B."/>
            <person name="Thomas C."/>
            <person name="van der Nest A."/>
            <person name="van Dijk A."/>
            <person name="van Heerden A."/>
            <person name="van Vuuren N."/>
            <person name="Yilmaz N."/>
            <person name="Duong T.A."/>
            <person name="van der Merwe N.A."/>
            <person name="Wingfield M.J."/>
            <person name="Wingfield B.D."/>
        </authorList>
    </citation>
    <scope>NUCLEOTIDE SEQUENCE [LARGE SCALE GENOMIC DNA]</scope>
    <source>
        <strain evidence="6 7">CMW 18300</strain>
    </source>
</reference>
<evidence type="ECO:0000313" key="6">
    <source>
        <dbReference type="EMBL" id="KAL1866486.1"/>
    </source>
</evidence>
<keyword evidence="3" id="KW-0274">FAD</keyword>
<keyword evidence="4" id="KW-0560">Oxidoreductase</keyword>
<comment type="similarity">
    <text evidence="1">Belongs to the oxygen-dependent FAD-linked oxidoreductase family.</text>
</comment>
<dbReference type="Pfam" id="PF08031">
    <property type="entry name" value="BBE"/>
    <property type="match status" value="1"/>
</dbReference>
<evidence type="ECO:0000313" key="7">
    <source>
        <dbReference type="Proteomes" id="UP001583177"/>
    </source>
</evidence>